<dbReference type="PANTHER" id="PTHR38436">
    <property type="entry name" value="POLYKETIDE CYCLASE SNOAL-LIKE DOMAIN"/>
    <property type="match status" value="1"/>
</dbReference>
<protein>
    <submittedName>
        <fullName evidence="1">Ester cyclase</fullName>
    </submittedName>
</protein>
<dbReference type="PANTHER" id="PTHR38436:SF1">
    <property type="entry name" value="ESTER CYCLASE"/>
    <property type="match status" value="1"/>
</dbReference>
<dbReference type="AlphaFoldDB" id="A0A7X3G629"/>
<dbReference type="SUPFAM" id="SSF54427">
    <property type="entry name" value="NTF2-like"/>
    <property type="match status" value="1"/>
</dbReference>
<dbReference type="EMBL" id="WSES01000009">
    <property type="protein sequence ID" value="MVW63614.1"/>
    <property type="molecule type" value="Genomic_DNA"/>
</dbReference>
<keyword evidence="2" id="KW-1185">Reference proteome</keyword>
<reference evidence="1 2" key="1">
    <citation type="submission" date="2019-12" db="EMBL/GenBank/DDBJ databases">
        <authorList>
            <person name="Li C."/>
            <person name="Zhao J."/>
        </authorList>
    </citation>
    <scope>NUCLEOTIDE SEQUENCE [LARGE SCALE GENOMIC DNA]</scope>
    <source>
        <strain evidence="1 2">NEAU-DD11</strain>
    </source>
</reference>
<dbReference type="Pfam" id="PF07366">
    <property type="entry name" value="SnoaL"/>
    <property type="match status" value="1"/>
</dbReference>
<dbReference type="GO" id="GO:0030638">
    <property type="term" value="P:polyketide metabolic process"/>
    <property type="evidence" value="ECO:0007669"/>
    <property type="project" value="InterPro"/>
</dbReference>
<gene>
    <name evidence="1" type="ORF">GPY61_27175</name>
</gene>
<dbReference type="Proteomes" id="UP000443353">
    <property type="component" value="Unassembled WGS sequence"/>
</dbReference>
<dbReference type="InterPro" id="IPR032710">
    <property type="entry name" value="NTF2-like_dom_sf"/>
</dbReference>
<comment type="caution">
    <text evidence="1">The sequence shown here is derived from an EMBL/GenBank/DDBJ whole genome shotgun (WGS) entry which is preliminary data.</text>
</comment>
<proteinExistence type="predicted"/>
<evidence type="ECO:0000313" key="2">
    <source>
        <dbReference type="Proteomes" id="UP000443353"/>
    </source>
</evidence>
<organism evidence="1 2">
    <name type="scientific">Massilia cellulosiltytica</name>
    <dbReference type="NCBI Taxonomy" id="2683234"/>
    <lineage>
        <taxon>Bacteria</taxon>
        <taxon>Pseudomonadati</taxon>
        <taxon>Pseudomonadota</taxon>
        <taxon>Betaproteobacteria</taxon>
        <taxon>Burkholderiales</taxon>
        <taxon>Oxalobacteraceae</taxon>
        <taxon>Telluria group</taxon>
        <taxon>Massilia</taxon>
    </lineage>
</organism>
<accession>A0A7X3G629</accession>
<name>A0A7X3G629_9BURK</name>
<dbReference type="Gene3D" id="3.10.450.50">
    <property type="match status" value="1"/>
</dbReference>
<sequence length="184" mass="20457">MSAGSIFAIKILLTSSLVEVLHCFASTRNHEENRMNDRTNAAAMNKALVRALYEECINGRDLDRLESLIAPDFVGARGERGPREFRATIEAVLTGFPGVRFELHDVFGEDDRVAVRWTFRGVHGGRFVGIKPSLAEVTQEGNVIYHLRDGQIVRAWLQADRLGVLQQIGVVPKSFVEASGQRPI</sequence>
<dbReference type="InterPro" id="IPR009959">
    <property type="entry name" value="Cyclase_SnoaL-like"/>
</dbReference>
<evidence type="ECO:0000313" key="1">
    <source>
        <dbReference type="EMBL" id="MVW63614.1"/>
    </source>
</evidence>